<evidence type="ECO:0000256" key="6">
    <source>
        <dbReference type="ARBA" id="ARBA00022801"/>
    </source>
</evidence>
<evidence type="ECO:0000256" key="7">
    <source>
        <dbReference type="ARBA" id="ARBA00022825"/>
    </source>
</evidence>
<dbReference type="GO" id="GO:0016020">
    <property type="term" value="C:membrane"/>
    <property type="evidence" value="ECO:0007669"/>
    <property type="project" value="InterPro"/>
</dbReference>
<keyword evidence="6 9" id="KW-0378">Hydrolase</keyword>
<dbReference type="RefSeq" id="WP_008219561.1">
    <property type="nucleotide sequence ID" value="NZ_BAFK01000005.1"/>
</dbReference>
<dbReference type="InterPro" id="IPR022398">
    <property type="entry name" value="Peptidase_S8_His-AS"/>
</dbReference>
<dbReference type="STRING" id="562729.RNAN_1115"/>
<dbReference type="InterPro" id="IPR034187">
    <property type="entry name" value="Peptidases_S8_5"/>
</dbReference>
<dbReference type="InterPro" id="IPR036852">
    <property type="entry name" value="Peptidase_S8/S53_dom_sf"/>
</dbReference>
<evidence type="ECO:0000256" key="10">
    <source>
        <dbReference type="RuleBase" id="RU003355"/>
    </source>
</evidence>
<dbReference type="PANTHER" id="PTHR43806">
    <property type="entry name" value="PEPTIDASE S8"/>
    <property type="match status" value="1"/>
</dbReference>
<keyword evidence="5 11" id="KW-0732">Signal</keyword>
<dbReference type="Gene3D" id="2.60.40.1710">
    <property type="entry name" value="Subtilisin-like superfamily"/>
    <property type="match status" value="1"/>
</dbReference>
<dbReference type="InterPro" id="IPR023828">
    <property type="entry name" value="Peptidase_S8_Ser-AS"/>
</dbReference>
<dbReference type="PRINTS" id="PR00723">
    <property type="entry name" value="SUBTILISIN"/>
</dbReference>
<protein>
    <submittedName>
        <fullName evidence="15">Minor extracellular serine protease Vpr</fullName>
        <ecNumber evidence="15">3.4.21.-</ecNumber>
    </submittedName>
</protein>
<dbReference type="GO" id="GO:0005615">
    <property type="term" value="C:extracellular space"/>
    <property type="evidence" value="ECO:0007669"/>
    <property type="project" value="TreeGrafter"/>
</dbReference>
<evidence type="ECO:0000256" key="9">
    <source>
        <dbReference type="PROSITE-ProRule" id="PRU01240"/>
    </source>
</evidence>
<dbReference type="Gene3D" id="3.40.50.200">
    <property type="entry name" value="Peptidase S8/S53 domain"/>
    <property type="match status" value="1"/>
</dbReference>
<comment type="caution">
    <text evidence="15">The sequence shown here is derived from an EMBL/GenBank/DDBJ whole genome shotgun (WGS) entry which is preliminary data.</text>
</comment>
<feature type="active site" description="Charge relay system" evidence="8 9">
    <location>
        <position position="166"/>
    </location>
</feature>
<dbReference type="Pfam" id="PF00082">
    <property type="entry name" value="Peptidase_S8"/>
    <property type="match status" value="1"/>
</dbReference>
<dbReference type="EMBL" id="BAFK01000005">
    <property type="protein sequence ID" value="GAB58144.1"/>
    <property type="molecule type" value="Genomic_DNA"/>
</dbReference>
<evidence type="ECO:0000313" key="15">
    <source>
        <dbReference type="EMBL" id="GAB58144.1"/>
    </source>
</evidence>
<feature type="active site" description="Charge relay system" evidence="8 9">
    <location>
        <position position="228"/>
    </location>
</feature>
<evidence type="ECO:0000256" key="3">
    <source>
        <dbReference type="ARBA" id="ARBA00022525"/>
    </source>
</evidence>
<feature type="signal peptide" evidence="11">
    <location>
        <begin position="1"/>
        <end position="27"/>
    </location>
</feature>
<reference evidence="15 16" key="1">
    <citation type="journal article" date="2012" name="J. Bacteriol.">
        <title>Genome Sequence of the Protease-Producing Bacterium Rheinheimera nanhaiensis E407-8T, Isolated from Deep-Sea Sediment of the South China Sea.</title>
        <authorList>
            <person name="Zhang X.-Y."/>
            <person name="Zhang Y.-J."/>
            <person name="Qin Q.-L."/>
            <person name="Xie B.-B."/>
            <person name="Chen X.-L."/>
            <person name="Zhou B.-C."/>
            <person name="Zhang Y.-Z."/>
        </authorList>
    </citation>
    <scope>NUCLEOTIDE SEQUENCE [LARGE SCALE GENOMIC DNA]</scope>
    <source>
        <strain evidence="15 16">E407-8</strain>
    </source>
</reference>
<evidence type="ECO:0000256" key="2">
    <source>
        <dbReference type="ARBA" id="ARBA00022512"/>
    </source>
</evidence>
<keyword evidence="2" id="KW-0134">Cell wall</keyword>
<evidence type="ECO:0000256" key="5">
    <source>
        <dbReference type="ARBA" id="ARBA00022729"/>
    </source>
</evidence>
<proteinExistence type="inferred from homology"/>
<feature type="domain" description="C5a peptidase/Subtilisin-like protease SBT2-like Fn3-like" evidence="14">
    <location>
        <begin position="611"/>
        <end position="704"/>
    </location>
</feature>
<dbReference type="Proteomes" id="UP000004374">
    <property type="component" value="Unassembled WGS sequence"/>
</dbReference>
<dbReference type="OrthoDB" id="614750at2"/>
<dbReference type="Pfam" id="PF02225">
    <property type="entry name" value="PA"/>
    <property type="match status" value="1"/>
</dbReference>
<organism evidence="15 16">
    <name type="scientific">Rheinheimera nanhaiensis E407-8</name>
    <dbReference type="NCBI Taxonomy" id="562729"/>
    <lineage>
        <taxon>Bacteria</taxon>
        <taxon>Pseudomonadati</taxon>
        <taxon>Pseudomonadota</taxon>
        <taxon>Gammaproteobacteria</taxon>
        <taxon>Chromatiales</taxon>
        <taxon>Chromatiaceae</taxon>
        <taxon>Rheinheimera</taxon>
    </lineage>
</organism>
<dbReference type="PROSITE" id="PS51892">
    <property type="entry name" value="SUBTILASE"/>
    <property type="match status" value="1"/>
</dbReference>
<dbReference type="Gene3D" id="3.50.30.30">
    <property type="match status" value="1"/>
</dbReference>
<dbReference type="EC" id="3.4.21.-" evidence="15"/>
<keyword evidence="16" id="KW-1185">Reference proteome</keyword>
<evidence type="ECO:0000256" key="4">
    <source>
        <dbReference type="ARBA" id="ARBA00022670"/>
    </source>
</evidence>
<feature type="chain" id="PRO_5003639518" evidence="11">
    <location>
        <begin position="28"/>
        <end position="858"/>
    </location>
</feature>
<dbReference type="CDD" id="cd07489">
    <property type="entry name" value="Peptidases_S8_5"/>
    <property type="match status" value="1"/>
</dbReference>
<evidence type="ECO:0000259" key="12">
    <source>
        <dbReference type="Pfam" id="PF00082"/>
    </source>
</evidence>
<evidence type="ECO:0000256" key="8">
    <source>
        <dbReference type="PIRSR" id="PIRSR615500-1"/>
    </source>
</evidence>
<dbReference type="GO" id="GO:0006508">
    <property type="term" value="P:proteolysis"/>
    <property type="evidence" value="ECO:0007669"/>
    <property type="project" value="UniProtKB-KW"/>
</dbReference>
<dbReference type="Pfam" id="PF06280">
    <property type="entry name" value="fn3_5"/>
    <property type="match status" value="1"/>
</dbReference>
<dbReference type="PROSITE" id="PS00138">
    <property type="entry name" value="SUBTILASE_SER"/>
    <property type="match status" value="1"/>
</dbReference>
<sequence>MFSKKKSKANLSVHVASVCLLAASIHAAVAQQQLAVSAAEGGNLWFVELTDKPVADGNSRKNVTAAQQQFRLAARDAGVTFTERRQFSTLFNGFSIEVSPAQRAKLMQLPGVKAIYPVELIQAPTADVSMAGSAADMASAIGMTGADIAQNVLGYTGSGIKVAVMDTGIDIDHPDFGGNGSNGSTSFPTARIAYGYDFVGDAFNADPSSPSYNPIATPDNNPDDCGGHGTHVAGIVGANGTVKGVAPDVTFGAYRVFGCNGSTTADIMIAAMEQAYNDGMHILNMSIGSAFQWPQYPTAQAADRLVDKGMVVVASIGNSGANGLYSAGAPGLGEHVIGVASFDNVASTSAVVEVNGQDIAYNTMTFSGPVPTAGSGDVVFIGQACNTDPLLVSPAGKIALAVRGVCPFGEKAANAINAGASAVVIHNNAPGIFSGTLGGQIGDGSVPVISISQADGLFIRAQATPVLSWTDRTMQVALPTGGLISSFSSYGLSPDLALKPDIGAPGGVIYSTYPLESGGFATLGGTSMSSPHVAGAAALLLQAKPDTPAMAVRSVLQNSADPKNWWGNPNIGFLDNVHRQGAGMVDVAGSITANTYITPGKIATGEGESGSFTQTLTVHNKGTEVVTYQLSSINALSTGGIITPSFFASDASVSFSSDTLTVAPGSSAMVDATITPASQPVNGQYGGYIVFTPEDGGQVYRVPFAGFVGDYQGIQVLAPTGNGFPWLAKLEDGFFNNCTMACSYTMQGDDIPWFLIHFDHHARYMEMNILHAGSMQPVHPVFHKTNVFDYLPRNSTATGFFTFSWDGTRIHSNGGKGKTKVVPNGAYVLQLKVLKALGDESNPAHWETWTSPVITIAR</sequence>
<feature type="active site" description="Charge relay system" evidence="8 9">
    <location>
        <position position="527"/>
    </location>
</feature>
<dbReference type="InterPro" id="IPR000209">
    <property type="entry name" value="Peptidase_S8/S53_dom"/>
</dbReference>
<dbReference type="PROSITE" id="PS00137">
    <property type="entry name" value="SUBTILASE_HIS"/>
    <property type="match status" value="1"/>
</dbReference>
<dbReference type="SUPFAM" id="SSF52743">
    <property type="entry name" value="Subtilisin-like"/>
    <property type="match status" value="1"/>
</dbReference>
<dbReference type="AlphaFoldDB" id="I1DVR6"/>
<dbReference type="InterPro" id="IPR023827">
    <property type="entry name" value="Peptidase_S8_Asp-AS"/>
</dbReference>
<dbReference type="InterPro" id="IPR050131">
    <property type="entry name" value="Peptidase_S8_subtilisin-like"/>
</dbReference>
<dbReference type="GO" id="GO:0004252">
    <property type="term" value="F:serine-type endopeptidase activity"/>
    <property type="evidence" value="ECO:0007669"/>
    <property type="project" value="UniProtKB-UniRule"/>
</dbReference>
<feature type="domain" description="PA" evidence="13">
    <location>
        <begin position="393"/>
        <end position="457"/>
    </location>
</feature>
<evidence type="ECO:0000313" key="16">
    <source>
        <dbReference type="Proteomes" id="UP000004374"/>
    </source>
</evidence>
<keyword evidence="4 9" id="KW-0645">Protease</keyword>
<dbReference type="InterPro" id="IPR010435">
    <property type="entry name" value="C5a/SBT2-like_Fn3"/>
</dbReference>
<evidence type="ECO:0000256" key="1">
    <source>
        <dbReference type="ARBA" id="ARBA00011073"/>
    </source>
</evidence>
<accession>I1DVR6</accession>
<dbReference type="PROSITE" id="PS00136">
    <property type="entry name" value="SUBTILASE_ASP"/>
    <property type="match status" value="1"/>
</dbReference>
<dbReference type="InterPro" id="IPR003137">
    <property type="entry name" value="PA_domain"/>
</dbReference>
<evidence type="ECO:0000259" key="14">
    <source>
        <dbReference type="Pfam" id="PF06280"/>
    </source>
</evidence>
<keyword evidence="3" id="KW-0964">Secreted</keyword>
<dbReference type="SUPFAM" id="SSF52025">
    <property type="entry name" value="PA domain"/>
    <property type="match status" value="1"/>
</dbReference>
<dbReference type="PANTHER" id="PTHR43806:SF66">
    <property type="entry name" value="SERIN ENDOPEPTIDASE"/>
    <property type="match status" value="1"/>
</dbReference>
<evidence type="ECO:0000256" key="11">
    <source>
        <dbReference type="SAM" id="SignalP"/>
    </source>
</evidence>
<dbReference type="InterPro" id="IPR046450">
    <property type="entry name" value="PA_dom_sf"/>
</dbReference>
<keyword evidence="7 9" id="KW-0720">Serine protease</keyword>
<name>I1DVR6_9GAMM</name>
<feature type="domain" description="Peptidase S8/S53" evidence="12">
    <location>
        <begin position="157"/>
        <end position="569"/>
    </location>
</feature>
<comment type="similarity">
    <text evidence="1 9 10">Belongs to the peptidase S8 family.</text>
</comment>
<gene>
    <name evidence="15" type="primary">vpr</name>
    <name evidence="15" type="ORF">RNAN_1115</name>
</gene>
<evidence type="ECO:0000259" key="13">
    <source>
        <dbReference type="Pfam" id="PF02225"/>
    </source>
</evidence>
<dbReference type="InterPro" id="IPR015500">
    <property type="entry name" value="Peptidase_S8_subtilisin-rel"/>
</dbReference>